<dbReference type="OMA" id="WNDINTR"/>
<dbReference type="OrthoDB" id="4007at2759"/>
<keyword evidence="4" id="KW-1185">Reference proteome</keyword>
<dbReference type="AlphaFoldDB" id="A0A8W8NVN5"/>
<proteinExistence type="inferred from homology"/>
<evidence type="ECO:0000256" key="1">
    <source>
        <dbReference type="ARBA" id="ARBA00006407"/>
    </source>
</evidence>
<dbReference type="Proteomes" id="UP000005408">
    <property type="component" value="Unassembled WGS sequence"/>
</dbReference>
<dbReference type="Pfam" id="PF03981">
    <property type="entry name" value="Ubiq_cyt_C_chap"/>
    <property type="match status" value="1"/>
</dbReference>
<protein>
    <recommendedName>
        <fullName evidence="2">Ubiquinol-cytochrome c chaperone domain-containing protein</fullName>
    </recommendedName>
</protein>
<evidence type="ECO:0000313" key="3">
    <source>
        <dbReference type="EnsemblMetazoa" id="G6964.5:cds"/>
    </source>
</evidence>
<evidence type="ECO:0000313" key="4">
    <source>
        <dbReference type="Proteomes" id="UP000005408"/>
    </source>
</evidence>
<sequence>MSRCVLSKCYHCLMKTVIPTNKTITEKLYRQVRTGQFLRIPPCESTALLSVRHQDQSMTKAAANKSLFLITQTQHRKMSDIAEKSIAPSVGSRWMEKVKAFLTKTDNPTKLPIRHLQAAGSILILSISDYVSYEELLHICNLDDTFYSFYKLLELHTWMVLHRLRQEGNDGLVAGMAFVDAMWRDIEPRLKIAGAQMSQKTDGLYYLNNHFNSAVVAYDEALLVNDDKAMAHALWLNVFDGRDCDPRNLELLLAYTRKQMQHLHKIESKVFLNGQKIEFLPIEFDDGDKQIKRRPKKEYHIPRPKKSTSIID</sequence>
<organism evidence="3 4">
    <name type="scientific">Magallana gigas</name>
    <name type="common">Pacific oyster</name>
    <name type="synonym">Crassostrea gigas</name>
    <dbReference type="NCBI Taxonomy" id="29159"/>
    <lineage>
        <taxon>Eukaryota</taxon>
        <taxon>Metazoa</taxon>
        <taxon>Spiralia</taxon>
        <taxon>Lophotrochozoa</taxon>
        <taxon>Mollusca</taxon>
        <taxon>Bivalvia</taxon>
        <taxon>Autobranchia</taxon>
        <taxon>Pteriomorphia</taxon>
        <taxon>Ostreida</taxon>
        <taxon>Ostreoidea</taxon>
        <taxon>Ostreidae</taxon>
        <taxon>Magallana</taxon>
    </lineage>
</organism>
<dbReference type="PANTHER" id="PTHR12184:SF1">
    <property type="entry name" value="UBIQUINOL-CYTOCHROME-C REDUCTASE COMPLEX ASSEMBLY FACTOR 1"/>
    <property type="match status" value="1"/>
</dbReference>
<dbReference type="EnsemblMetazoa" id="G6964.5">
    <property type="protein sequence ID" value="G6964.5:cds"/>
    <property type="gene ID" value="G6964"/>
</dbReference>
<dbReference type="GO" id="GO:0034551">
    <property type="term" value="P:mitochondrial respiratory chain complex III assembly"/>
    <property type="evidence" value="ECO:0007669"/>
    <property type="project" value="TreeGrafter"/>
</dbReference>
<reference evidence="3" key="1">
    <citation type="submission" date="2022-08" db="UniProtKB">
        <authorList>
            <consortium name="EnsemblMetazoa"/>
        </authorList>
    </citation>
    <scope>IDENTIFICATION</scope>
    <source>
        <strain evidence="3">05x7-T-G4-1.051#20</strain>
    </source>
</reference>
<evidence type="ECO:0000259" key="2">
    <source>
        <dbReference type="Pfam" id="PF03981"/>
    </source>
</evidence>
<dbReference type="PANTHER" id="PTHR12184">
    <property type="entry name" value="UBIQUINOL-CYTOCHROME C REDUCTASE COMPLEX ASSEMBLY FACTOR 1 FAMILY MEMBER"/>
    <property type="match status" value="1"/>
</dbReference>
<comment type="similarity">
    <text evidence="1">Belongs to the CBP3 family.</text>
</comment>
<accession>A0A8W8NVN5</accession>
<dbReference type="GO" id="GO:0005739">
    <property type="term" value="C:mitochondrion"/>
    <property type="evidence" value="ECO:0007669"/>
    <property type="project" value="TreeGrafter"/>
</dbReference>
<name>A0A8W8NVN5_MAGGI</name>
<dbReference type="InterPro" id="IPR007129">
    <property type="entry name" value="Ubiqinol_cyt_c_chaperone_CPB3"/>
</dbReference>
<dbReference type="InterPro" id="IPR021150">
    <property type="entry name" value="Ubiq_cyt_c_chap"/>
</dbReference>
<feature type="domain" description="Ubiquinol-cytochrome c chaperone" evidence="2">
    <location>
        <begin position="140"/>
        <end position="275"/>
    </location>
</feature>